<keyword evidence="5" id="KW-0677">Repeat</keyword>
<gene>
    <name evidence="11" type="ORF">H4W29_004653</name>
</gene>
<dbReference type="InterPro" id="IPR027417">
    <property type="entry name" value="P-loop_NTPase"/>
</dbReference>
<dbReference type="InterPro" id="IPR003593">
    <property type="entry name" value="AAA+_ATPase"/>
</dbReference>
<reference evidence="11 12" key="1">
    <citation type="submission" date="2020-10" db="EMBL/GenBank/DDBJ databases">
        <title>Sequencing the genomes of 1000 actinobacteria strains.</title>
        <authorList>
            <person name="Klenk H.-P."/>
        </authorList>
    </citation>
    <scope>NUCLEOTIDE SEQUENCE [LARGE SCALE GENOMIC DNA]</scope>
    <source>
        <strain evidence="11 12">DSM 7307</strain>
    </source>
</reference>
<evidence type="ECO:0000256" key="3">
    <source>
        <dbReference type="ARBA" id="ARBA00022475"/>
    </source>
</evidence>
<dbReference type="SMART" id="SM00382">
    <property type="entry name" value="AAA"/>
    <property type="match status" value="2"/>
</dbReference>
<evidence type="ECO:0000313" key="11">
    <source>
        <dbReference type="EMBL" id="MBE1507408.1"/>
    </source>
</evidence>
<evidence type="ECO:0000256" key="6">
    <source>
        <dbReference type="ARBA" id="ARBA00022741"/>
    </source>
</evidence>
<evidence type="ECO:0000256" key="2">
    <source>
        <dbReference type="ARBA" id="ARBA00022448"/>
    </source>
</evidence>
<evidence type="ECO:0000313" key="12">
    <source>
        <dbReference type="Proteomes" id="UP000620262"/>
    </source>
</evidence>
<protein>
    <submittedName>
        <fullName evidence="11">Xylitol transport system ATP-binding protein</fullName>
    </submittedName>
</protein>
<keyword evidence="4" id="KW-0762">Sugar transport</keyword>
<evidence type="ECO:0000256" key="1">
    <source>
        <dbReference type="ARBA" id="ARBA00005417"/>
    </source>
</evidence>
<evidence type="ECO:0000256" key="5">
    <source>
        <dbReference type="ARBA" id="ARBA00022737"/>
    </source>
</evidence>
<proteinExistence type="inferred from homology"/>
<comment type="similarity">
    <text evidence="1">Belongs to the ABC transporter superfamily.</text>
</comment>
<dbReference type="Proteomes" id="UP000620262">
    <property type="component" value="Unassembled WGS sequence"/>
</dbReference>
<keyword evidence="8" id="KW-1278">Translocase</keyword>
<dbReference type="InterPro" id="IPR050107">
    <property type="entry name" value="ABC_carbohydrate_import_ATPase"/>
</dbReference>
<name>A0ABR9IW43_RHIVS</name>
<organism evidence="11 12">
    <name type="scientific">Rhizobium viscosum</name>
    <name type="common">Arthrobacter viscosus</name>
    <dbReference type="NCBI Taxonomy" id="1673"/>
    <lineage>
        <taxon>Bacteria</taxon>
        <taxon>Pseudomonadati</taxon>
        <taxon>Pseudomonadota</taxon>
        <taxon>Alphaproteobacteria</taxon>
        <taxon>Hyphomicrobiales</taxon>
        <taxon>Rhizobiaceae</taxon>
        <taxon>Rhizobium/Agrobacterium group</taxon>
        <taxon>Rhizobium</taxon>
    </lineage>
</organism>
<keyword evidence="6" id="KW-0547">Nucleotide-binding</keyword>
<dbReference type="SUPFAM" id="SSF52540">
    <property type="entry name" value="P-loop containing nucleoside triphosphate hydrolases"/>
    <property type="match status" value="2"/>
</dbReference>
<dbReference type="EMBL" id="JADBEC010000002">
    <property type="protein sequence ID" value="MBE1507408.1"/>
    <property type="molecule type" value="Genomic_DNA"/>
</dbReference>
<keyword evidence="7 11" id="KW-0067">ATP-binding</keyword>
<evidence type="ECO:0000256" key="4">
    <source>
        <dbReference type="ARBA" id="ARBA00022597"/>
    </source>
</evidence>
<dbReference type="InterPro" id="IPR017871">
    <property type="entry name" value="ABC_transporter-like_CS"/>
</dbReference>
<evidence type="ECO:0000256" key="8">
    <source>
        <dbReference type="ARBA" id="ARBA00022967"/>
    </source>
</evidence>
<keyword evidence="12" id="KW-1185">Reference proteome</keyword>
<dbReference type="PROSITE" id="PS50893">
    <property type="entry name" value="ABC_TRANSPORTER_2"/>
    <property type="match status" value="2"/>
</dbReference>
<accession>A0ABR9IW43</accession>
<sequence length="492" mass="53620">MEFLLEVEGLRKSFGGVAALRDGRFQLRAGSVHALCGGNGAGKSTFLKILMGIYKRDAGSIRRRGQEVDFSSPADALASGIAIIEQELSPVPHMTVAENIYLGREPSTRFGGIDFRSMNRAAQKLLDELEFDIRATQYMMNLSVAQMQLVEIAKALSHDAEVIFMDEPTSAIGEREAQQLFAAIRRLQAQGRGIVYVSHRLSEIFQIADSYTVFRDGSFVGTGSLSEIDRPSLIRMIVGRELAEEYVKTNKPTSDVGLEVSALSCPNKIDDISFAAHKGEIFGIYGLMGSGRTEIFNCLFGLDKPSAGRISVDGAPILVSKPSDAMAHGLALVTEDRKQTGLNLSDSVRANICMANLPALSPAFAMDHTKELDASRRMREQFQIKAARDTMPVSGLSGGNQQKVVLGKWFLRNPKVLLLDEPTRGVDVGAKREIYRIICDFAEGGGTVVMISSEIDEVLGMSDRIMVMRGGKSAGIYSREETNAQSLVHLST</sequence>
<dbReference type="Pfam" id="PF00005">
    <property type="entry name" value="ABC_tran"/>
    <property type="match status" value="2"/>
</dbReference>
<dbReference type="RefSeq" id="WP_192731147.1">
    <property type="nucleotide sequence ID" value="NZ_BAAAVL010000012.1"/>
</dbReference>
<dbReference type="Gene3D" id="3.40.50.300">
    <property type="entry name" value="P-loop containing nucleotide triphosphate hydrolases"/>
    <property type="match status" value="2"/>
</dbReference>
<dbReference type="InterPro" id="IPR003439">
    <property type="entry name" value="ABC_transporter-like_ATP-bd"/>
</dbReference>
<dbReference type="PROSITE" id="PS00211">
    <property type="entry name" value="ABC_TRANSPORTER_1"/>
    <property type="match status" value="1"/>
</dbReference>
<keyword evidence="9" id="KW-0472">Membrane</keyword>
<evidence type="ECO:0000256" key="7">
    <source>
        <dbReference type="ARBA" id="ARBA00022840"/>
    </source>
</evidence>
<keyword evidence="2" id="KW-0813">Transport</keyword>
<feature type="domain" description="ABC transporter" evidence="10">
    <location>
        <begin position="5"/>
        <end position="241"/>
    </location>
</feature>
<dbReference type="CDD" id="cd03215">
    <property type="entry name" value="ABC_Carb_Monos_II"/>
    <property type="match status" value="1"/>
</dbReference>
<evidence type="ECO:0000256" key="9">
    <source>
        <dbReference type="ARBA" id="ARBA00023136"/>
    </source>
</evidence>
<evidence type="ECO:0000259" key="10">
    <source>
        <dbReference type="PROSITE" id="PS50893"/>
    </source>
</evidence>
<dbReference type="CDD" id="cd03216">
    <property type="entry name" value="ABC_Carb_Monos_I"/>
    <property type="match status" value="1"/>
</dbReference>
<keyword evidence="3" id="KW-1003">Cell membrane</keyword>
<comment type="caution">
    <text evidence="11">The sequence shown here is derived from an EMBL/GenBank/DDBJ whole genome shotgun (WGS) entry which is preliminary data.</text>
</comment>
<dbReference type="PANTHER" id="PTHR43790">
    <property type="entry name" value="CARBOHYDRATE TRANSPORT ATP-BINDING PROTEIN MG119-RELATED"/>
    <property type="match status" value="1"/>
</dbReference>
<dbReference type="PANTHER" id="PTHR43790:SF3">
    <property type="entry name" value="D-ALLOSE IMPORT ATP-BINDING PROTEIN ALSA-RELATED"/>
    <property type="match status" value="1"/>
</dbReference>
<feature type="domain" description="ABC transporter" evidence="10">
    <location>
        <begin position="251"/>
        <end position="490"/>
    </location>
</feature>
<dbReference type="GO" id="GO:0005524">
    <property type="term" value="F:ATP binding"/>
    <property type="evidence" value="ECO:0007669"/>
    <property type="project" value="UniProtKB-KW"/>
</dbReference>